<evidence type="ECO:0000313" key="1">
    <source>
        <dbReference type="EMBL" id="KFG26558.1"/>
    </source>
</evidence>
<sequence length="659" mass="74296">MGIETDSSKERNEFFERVHRAIGLAKTEKDAPLEIELKERVFDVIGAPINRAHESIVDLVEIYVQPKVKIGWILSERPDLLEGVYILLKKVGLKSQTIIFHTKEMLLAISKACKTASADEQTALLFAQIRICNEITDDDYFRSIEQEAVQALKGILNIEWQFIGKQGYTCAGQPHSVPIFVCELVTHGKEEAEYTNLDDLERAIETGDRYFLFPKTEPAIYDMTSQQKDLLYLHAKNLTLVGNEASKAEASAISQMLLQNGYSLDALLLYAGCLVDRPVATLSAIEYSITPEVPLKEKEHEILWAHALVSTASHSPAIPLFEKHKETDRLIASLILAGKREIAKPLLQEKIEQIKRDLEMQELINNTCSLYKAAAHSREPVILLKIELASLLFAFGIMENSIEYLKEAFNLVKTAKYAKALCTRLLLNGQHAEALSILQSCNFEVLDIDTLLLTAISFAQSENYEDAERIIKYASVFNQKSEKIDAALQRILLLQGKIEEAIEYLLVKVKTYTPNIGRDANALFTLATATLMFRYAGEAVLCLYLKTGQLPALWVESLLKSAETHKEAKEAILHVCANVKSLGLVPTIRKALSYPGEVSASTEYYARKRLIEHAIHKREFSLAHEHLSRMKTLSSMIDQNQDYLDTVFTFYQSQELRPL</sequence>
<keyword evidence="2" id="KW-1185">Reference proteome</keyword>
<comment type="caution">
    <text evidence="1">The sequence shown here is derived from an EMBL/GenBank/DDBJ whole genome shotgun (WGS) entry which is preliminary data.</text>
</comment>
<name>A0A086J340_NEMA1</name>
<protein>
    <submittedName>
        <fullName evidence="1">Uncharacterized protein</fullName>
    </submittedName>
</protein>
<dbReference type="SUPFAM" id="SSF48452">
    <property type="entry name" value="TPR-like"/>
    <property type="match status" value="1"/>
</dbReference>
<dbReference type="RefSeq" id="XP_052905113.1">
    <property type="nucleotide sequence ID" value="XM_053048353.1"/>
</dbReference>
<organism evidence="1 2">
    <name type="scientific">Nematocida ausubeli (strain ATCC PRA-371 / ERTm2)</name>
    <name type="common">Nematode killer fungus</name>
    <dbReference type="NCBI Taxonomy" id="1913371"/>
    <lineage>
        <taxon>Eukaryota</taxon>
        <taxon>Fungi</taxon>
        <taxon>Fungi incertae sedis</taxon>
        <taxon>Microsporidia</taxon>
        <taxon>Nematocida</taxon>
    </lineage>
</organism>
<dbReference type="AlphaFoldDB" id="A0A086J340"/>
<gene>
    <name evidence="1" type="ORF">NESG_00709</name>
</gene>
<dbReference type="InterPro" id="IPR011990">
    <property type="entry name" value="TPR-like_helical_dom_sf"/>
</dbReference>
<proteinExistence type="predicted"/>
<dbReference type="EMBL" id="AKIJ01000002">
    <property type="protein sequence ID" value="KFG26558.1"/>
    <property type="molecule type" value="Genomic_DNA"/>
</dbReference>
<dbReference type="OrthoDB" id="2187311at2759"/>
<reference evidence="1 2" key="1">
    <citation type="journal article" date="2014" name="Genome Announc.">
        <title>Genome Sequence of the Microsporidian Species Nematocida sp1 Strain ERTm6 (ATCC PRA-372).</title>
        <authorList>
            <person name="Bakowski M.A."/>
            <person name="Priest M."/>
            <person name="Young S."/>
            <person name="Cuomo C.A."/>
            <person name="Troemel E.R."/>
        </authorList>
    </citation>
    <scope>NUCLEOTIDE SEQUENCE [LARGE SCALE GENOMIC DNA]</scope>
    <source>
        <strain evidence="1 2">ERTm6</strain>
    </source>
</reference>
<dbReference type="HOGENOM" id="CLU_416243_0_0_1"/>
<dbReference type="Proteomes" id="UP000054524">
    <property type="component" value="Unassembled WGS sequence"/>
</dbReference>
<accession>A0A086J340</accession>
<evidence type="ECO:0000313" key="2">
    <source>
        <dbReference type="Proteomes" id="UP000054524"/>
    </source>
</evidence>
<dbReference type="GeneID" id="77675682"/>